<sequence>MNKRTPLISLVVLSLLLVVLSACTAPAAPPDRDVMISHEAALSAQDALMGGLVMGEVMLSESEFSSYVTKALEANSGPNQPIDSVMVWIEPDAMHFRVTLKDGVSMMGDTLDLVGNLMVSDGHLMVDLQSAGAGGMAVGGALLAPVNAQINAVLAQNIMLPASVSVAQDSGSIMISMN</sequence>
<name>A0A6B1DCN6_9CHLR</name>
<comment type="caution">
    <text evidence="2">The sequence shown here is derived from an EMBL/GenBank/DDBJ whole genome shotgun (WGS) entry which is preliminary data.</text>
</comment>
<proteinExistence type="predicted"/>
<dbReference type="PROSITE" id="PS51257">
    <property type="entry name" value="PROKAR_LIPOPROTEIN"/>
    <property type="match status" value="1"/>
</dbReference>
<accession>A0A6B1DCN6</accession>
<gene>
    <name evidence="2" type="ORF">F4X14_19680</name>
</gene>
<reference evidence="2" key="1">
    <citation type="submission" date="2019-09" db="EMBL/GenBank/DDBJ databases">
        <title>Characterisation of the sponge microbiome using genome-centric metagenomics.</title>
        <authorList>
            <person name="Engelberts J.P."/>
            <person name="Robbins S.J."/>
            <person name="De Goeij J.M."/>
            <person name="Aranda M."/>
            <person name="Bell S.C."/>
            <person name="Webster N.S."/>
        </authorList>
    </citation>
    <scope>NUCLEOTIDE SEQUENCE</scope>
    <source>
        <strain evidence="2">SB0661_bin_32</strain>
    </source>
</reference>
<feature type="chain" id="PRO_5025556545" description="Lipoprotein" evidence="1">
    <location>
        <begin position="28"/>
        <end position="178"/>
    </location>
</feature>
<evidence type="ECO:0000313" key="2">
    <source>
        <dbReference type="EMBL" id="MYC97183.1"/>
    </source>
</evidence>
<dbReference type="EMBL" id="VXMH01000106">
    <property type="protein sequence ID" value="MYC97183.1"/>
    <property type="molecule type" value="Genomic_DNA"/>
</dbReference>
<feature type="signal peptide" evidence="1">
    <location>
        <begin position="1"/>
        <end position="27"/>
    </location>
</feature>
<dbReference type="AlphaFoldDB" id="A0A6B1DCN6"/>
<protein>
    <recommendedName>
        <fullName evidence="3">Lipoprotein</fullName>
    </recommendedName>
</protein>
<organism evidence="2">
    <name type="scientific">Caldilineaceae bacterium SB0661_bin_32</name>
    <dbReference type="NCBI Taxonomy" id="2605255"/>
    <lineage>
        <taxon>Bacteria</taxon>
        <taxon>Bacillati</taxon>
        <taxon>Chloroflexota</taxon>
        <taxon>Caldilineae</taxon>
        <taxon>Caldilineales</taxon>
        <taxon>Caldilineaceae</taxon>
    </lineage>
</organism>
<evidence type="ECO:0008006" key="3">
    <source>
        <dbReference type="Google" id="ProtNLM"/>
    </source>
</evidence>
<keyword evidence="1" id="KW-0732">Signal</keyword>
<evidence type="ECO:0000256" key="1">
    <source>
        <dbReference type="SAM" id="SignalP"/>
    </source>
</evidence>